<sequence>MASSLISNSLHISFDSVLGMDDAGLVAVFESFVATGLKGFLGCPAVYYEDALTEFFENGLVRDGMIVSTIQGISVEISEEVFAAAFELPMEGLTDLSEVPKDLVFDAQSIFSESKKQTIYVKAGSFDAVTHERFLLMTAITYGVKINWSSLVFDILKDMVTPGSRQAKGYAIQICVLLKNVPGLELGESRSFPSSRILTEKTVHRYVVINENVGGEEVADAPRVKKTPVKKVASKKRPATDATAKPVVKNKRTTKSKLSKNRIARPFYLLTTQIKPLYHSQPISRWESSVRDHRGPSAHHSSVIDESYFDKEALILSWAETDSTRVALHRKMYILAKYRELLIRKFLEARKINFVPSEGSSATDLKIMEMLSDLHMFVVEELKVQTMAHGLRWEKTCCSKIFEGLPRDRGAVISRTNTNIRSTCWIRTMIRVDGVWFIEPCGDHWSSVISWRLSQLCTAFVQYSLFSGLSTADISSFVSTIAFERTVFRDVQKAQSSVFAIPSVQSALADSPYVQLLLDQCPHSPSTTADSSMHFVEDDIQLEDDSAPDQYISTSSATAISATIDALRESFSNFAANQSRDSRQTNNSLGEVMNKIDHVKRVFLDSIAEQNETFRDLEATRKEVKDIKAALSKDFDDKLADIRNELLEFRIETQGQLASLSTHLAELIAFLTKGSDDKKGEDSSSRRPQPPPDNQSRPSGGNGGSGNRAEEQSRYSGGKSCSRGDMSGSSKRRFSSSGGRPFRRSFEDWLG</sequence>
<organism evidence="2 3">
    <name type="scientific">Dorcoceras hygrometricum</name>
    <dbReference type="NCBI Taxonomy" id="472368"/>
    <lineage>
        <taxon>Eukaryota</taxon>
        <taxon>Viridiplantae</taxon>
        <taxon>Streptophyta</taxon>
        <taxon>Embryophyta</taxon>
        <taxon>Tracheophyta</taxon>
        <taxon>Spermatophyta</taxon>
        <taxon>Magnoliopsida</taxon>
        <taxon>eudicotyledons</taxon>
        <taxon>Gunneridae</taxon>
        <taxon>Pentapetalae</taxon>
        <taxon>asterids</taxon>
        <taxon>lamiids</taxon>
        <taxon>Lamiales</taxon>
        <taxon>Gesneriaceae</taxon>
        <taxon>Didymocarpoideae</taxon>
        <taxon>Trichosporeae</taxon>
        <taxon>Loxocarpinae</taxon>
        <taxon>Dorcoceras</taxon>
    </lineage>
</organism>
<dbReference type="EMBL" id="KV009370">
    <property type="protein sequence ID" value="KZV29445.1"/>
    <property type="molecule type" value="Genomic_DNA"/>
</dbReference>
<keyword evidence="3" id="KW-1185">Reference proteome</keyword>
<dbReference type="Proteomes" id="UP000250235">
    <property type="component" value="Unassembled WGS sequence"/>
</dbReference>
<dbReference type="AlphaFoldDB" id="A0A2Z7B6N1"/>
<feature type="region of interest" description="Disordered" evidence="1">
    <location>
        <begin position="675"/>
        <end position="751"/>
    </location>
</feature>
<feature type="region of interest" description="Disordered" evidence="1">
    <location>
        <begin position="227"/>
        <end position="255"/>
    </location>
</feature>
<evidence type="ECO:0000256" key="1">
    <source>
        <dbReference type="SAM" id="MobiDB-lite"/>
    </source>
</evidence>
<evidence type="ECO:0000313" key="2">
    <source>
        <dbReference type="EMBL" id="KZV29445.1"/>
    </source>
</evidence>
<reference evidence="2 3" key="1">
    <citation type="journal article" date="2015" name="Proc. Natl. Acad. Sci. U.S.A.">
        <title>The resurrection genome of Boea hygrometrica: A blueprint for survival of dehydration.</title>
        <authorList>
            <person name="Xiao L."/>
            <person name="Yang G."/>
            <person name="Zhang L."/>
            <person name="Yang X."/>
            <person name="Zhao S."/>
            <person name="Ji Z."/>
            <person name="Zhou Q."/>
            <person name="Hu M."/>
            <person name="Wang Y."/>
            <person name="Chen M."/>
            <person name="Xu Y."/>
            <person name="Jin H."/>
            <person name="Xiao X."/>
            <person name="Hu G."/>
            <person name="Bao F."/>
            <person name="Hu Y."/>
            <person name="Wan P."/>
            <person name="Li L."/>
            <person name="Deng X."/>
            <person name="Kuang T."/>
            <person name="Xiang C."/>
            <person name="Zhu J.K."/>
            <person name="Oliver M.J."/>
            <person name="He Y."/>
        </authorList>
    </citation>
    <scope>NUCLEOTIDE SEQUENCE [LARGE SCALE GENOMIC DNA]</scope>
    <source>
        <strain evidence="3">cv. XS01</strain>
    </source>
</reference>
<protein>
    <recommendedName>
        <fullName evidence="4">Dystroglycan-like</fullName>
    </recommendedName>
</protein>
<gene>
    <name evidence="2" type="ORF">F511_28401</name>
</gene>
<proteinExistence type="predicted"/>
<feature type="compositionally biased region" description="Basic and acidic residues" evidence="1">
    <location>
        <begin position="675"/>
        <end position="685"/>
    </location>
</feature>
<feature type="compositionally biased region" description="Basic residues" evidence="1">
    <location>
        <begin position="227"/>
        <end position="237"/>
    </location>
</feature>
<name>A0A2Z7B6N1_9LAMI</name>
<accession>A0A2Z7B6N1</accession>
<evidence type="ECO:0000313" key="3">
    <source>
        <dbReference type="Proteomes" id="UP000250235"/>
    </source>
</evidence>
<evidence type="ECO:0008006" key="4">
    <source>
        <dbReference type="Google" id="ProtNLM"/>
    </source>
</evidence>